<feature type="domain" description="Hikeshi-like C-terminal" evidence="3">
    <location>
        <begin position="154"/>
        <end position="214"/>
    </location>
</feature>
<evidence type="ECO:0000259" key="3">
    <source>
        <dbReference type="Pfam" id="PF21057"/>
    </source>
</evidence>
<dbReference type="InterPro" id="IPR031318">
    <property type="entry name" value="OPI10"/>
</dbReference>
<dbReference type="GO" id="GO:0030544">
    <property type="term" value="F:Hsp70 protein binding"/>
    <property type="evidence" value="ECO:0007669"/>
    <property type="project" value="TreeGrafter"/>
</dbReference>
<dbReference type="EMBL" id="CMVM020000146">
    <property type="status" value="NOT_ANNOTATED_CDS"/>
    <property type="molecule type" value="Genomic_DNA"/>
</dbReference>
<dbReference type="AlphaFoldDB" id="A0A8R1TUP4"/>
<dbReference type="PANTHER" id="PTHR12925">
    <property type="entry name" value="HIKESHI FAMILY MEMBER"/>
    <property type="match status" value="1"/>
</dbReference>
<keyword evidence="5" id="KW-1185">Reference proteome</keyword>
<comment type="similarity">
    <text evidence="1">Belongs to the OPI10 family.</text>
</comment>
<dbReference type="GO" id="GO:0005634">
    <property type="term" value="C:nucleus"/>
    <property type="evidence" value="ECO:0007669"/>
    <property type="project" value="TreeGrafter"/>
</dbReference>
<dbReference type="Pfam" id="PF05603">
    <property type="entry name" value="Hikeshi-like_N"/>
    <property type="match status" value="1"/>
</dbReference>
<dbReference type="Pfam" id="PF21057">
    <property type="entry name" value="Hikeshi-like_C"/>
    <property type="match status" value="1"/>
</dbReference>
<evidence type="ECO:0000313" key="5">
    <source>
        <dbReference type="Proteomes" id="UP000024404"/>
    </source>
</evidence>
<organism evidence="4 5">
    <name type="scientific">Onchocerca volvulus</name>
    <dbReference type="NCBI Taxonomy" id="6282"/>
    <lineage>
        <taxon>Eukaryota</taxon>
        <taxon>Metazoa</taxon>
        <taxon>Ecdysozoa</taxon>
        <taxon>Nematoda</taxon>
        <taxon>Chromadorea</taxon>
        <taxon>Rhabditida</taxon>
        <taxon>Spirurina</taxon>
        <taxon>Spiruromorpha</taxon>
        <taxon>Filarioidea</taxon>
        <taxon>Onchocercidae</taxon>
        <taxon>Onchocerca</taxon>
    </lineage>
</organism>
<dbReference type="GO" id="GO:0006606">
    <property type="term" value="P:protein import into nucleus"/>
    <property type="evidence" value="ECO:0007669"/>
    <property type="project" value="TreeGrafter"/>
</dbReference>
<name>A0A8R1TUP4_ONCVO</name>
<dbReference type="OMA" id="WWAKFER"/>
<dbReference type="EnsemblMetazoa" id="OVOC4898.1">
    <property type="protein sequence ID" value="OVOC4898.1"/>
    <property type="gene ID" value="WBGene00241707"/>
</dbReference>
<dbReference type="InterPro" id="IPR048364">
    <property type="entry name" value="Hikeshi-like_C"/>
</dbReference>
<dbReference type="GO" id="GO:0005829">
    <property type="term" value="C:cytosol"/>
    <property type="evidence" value="ECO:0007669"/>
    <property type="project" value="TreeGrafter"/>
</dbReference>
<evidence type="ECO:0000256" key="1">
    <source>
        <dbReference type="ARBA" id="ARBA00006623"/>
    </source>
</evidence>
<feature type="domain" description="Hikeshi-like N-terminal" evidence="2">
    <location>
        <begin position="12"/>
        <end position="145"/>
    </location>
</feature>
<evidence type="ECO:0000313" key="4">
    <source>
        <dbReference type="EnsemblMetazoa" id="OVOC4898.1"/>
    </source>
</evidence>
<protein>
    <submittedName>
        <fullName evidence="4">DUF775 domain-containing protein</fullName>
    </submittedName>
</protein>
<accession>A0A8R1TUP4</accession>
<dbReference type="Proteomes" id="UP000024404">
    <property type="component" value="Unassembled WGS sequence"/>
</dbReference>
<sequence>MEDQEPKVFGVIVAGRPTDFVQVSKTEFVIEVADSCSANHVVVFLTGVAPFPVDTGGTGMCNYPEFLVYIRWPKIGIETNWHYLGYIANDKPSAIFRVAQLHKMDAVHDGLFISNLPMNVNAAGNAQIGISVEPLAVITSKVPAEGTTISQQSSFMEFAEKMLQNFVNHLQSFAVRLPRPENPGESTDFISASAVQSWYTNFSRRLQQNPEFWKCLL</sequence>
<dbReference type="GO" id="GO:0061608">
    <property type="term" value="F:nuclear import signal receptor activity"/>
    <property type="evidence" value="ECO:0007669"/>
    <property type="project" value="TreeGrafter"/>
</dbReference>
<evidence type="ECO:0000259" key="2">
    <source>
        <dbReference type="Pfam" id="PF05603"/>
    </source>
</evidence>
<reference evidence="5" key="1">
    <citation type="submission" date="2013-10" db="EMBL/GenBank/DDBJ databases">
        <title>Genome sequencing of Onchocerca volvulus.</title>
        <authorList>
            <person name="Cotton J."/>
            <person name="Tsai J."/>
            <person name="Stanley E."/>
            <person name="Tracey A."/>
            <person name="Holroyd N."/>
            <person name="Lustigman S."/>
            <person name="Berriman M."/>
        </authorList>
    </citation>
    <scope>NUCLEOTIDE SEQUENCE</scope>
</reference>
<reference evidence="4" key="2">
    <citation type="submission" date="2022-06" db="UniProtKB">
        <authorList>
            <consortium name="EnsemblMetazoa"/>
        </authorList>
    </citation>
    <scope>IDENTIFICATION</scope>
</reference>
<dbReference type="InterPro" id="IPR008493">
    <property type="entry name" value="Hikeshi-like_N"/>
</dbReference>
<dbReference type="PANTHER" id="PTHR12925:SF0">
    <property type="entry name" value="PROTEIN HIKESHI"/>
    <property type="match status" value="1"/>
</dbReference>
<proteinExistence type="inferred from homology"/>